<accession>A0ABP0EFR6</accession>
<dbReference type="Proteomes" id="UP001497600">
    <property type="component" value="Chromosome F"/>
</dbReference>
<gene>
    <name evidence="2" type="ORF">CAAN4_F13168</name>
</gene>
<name>A0ABP0EFR6_9ASCO</name>
<protein>
    <submittedName>
        <fullName evidence="2">Uncharacterized protein</fullName>
    </submittedName>
</protein>
<proteinExistence type="predicted"/>
<sequence length="89" mass="10319">MSLTRRNSRKSITKYIFAKRLLTPLSVFRLLLCEYINISSNDSIYCQRQLNARFKVVHIPNLPSRNLLDNICLVIVVIIKIFLVAFAAH</sequence>
<evidence type="ECO:0000256" key="1">
    <source>
        <dbReference type="SAM" id="Phobius"/>
    </source>
</evidence>
<keyword evidence="3" id="KW-1185">Reference proteome</keyword>
<feature type="transmembrane region" description="Helical" evidence="1">
    <location>
        <begin position="67"/>
        <end position="88"/>
    </location>
</feature>
<keyword evidence="1" id="KW-1133">Transmembrane helix</keyword>
<organism evidence="2 3">
    <name type="scientific">[Candida] anglica</name>
    <dbReference type="NCBI Taxonomy" id="148631"/>
    <lineage>
        <taxon>Eukaryota</taxon>
        <taxon>Fungi</taxon>
        <taxon>Dikarya</taxon>
        <taxon>Ascomycota</taxon>
        <taxon>Saccharomycotina</taxon>
        <taxon>Pichiomycetes</taxon>
        <taxon>Debaryomycetaceae</taxon>
        <taxon>Kurtzmaniella</taxon>
    </lineage>
</organism>
<keyword evidence="1" id="KW-0812">Transmembrane</keyword>
<reference evidence="2 3" key="1">
    <citation type="submission" date="2024-01" db="EMBL/GenBank/DDBJ databases">
        <authorList>
            <consortium name="Genoscope - CEA"/>
            <person name="William W."/>
        </authorList>
    </citation>
    <scope>NUCLEOTIDE SEQUENCE [LARGE SCALE GENOMIC DNA]</scope>
    <source>
        <strain evidence="2 3">29B2s-10</strain>
    </source>
</reference>
<evidence type="ECO:0000313" key="2">
    <source>
        <dbReference type="EMBL" id="CAK7913744.1"/>
    </source>
</evidence>
<evidence type="ECO:0000313" key="3">
    <source>
        <dbReference type="Proteomes" id="UP001497600"/>
    </source>
</evidence>
<dbReference type="EMBL" id="OZ004258">
    <property type="protein sequence ID" value="CAK7913744.1"/>
    <property type="molecule type" value="Genomic_DNA"/>
</dbReference>
<keyword evidence="1" id="KW-0472">Membrane</keyword>